<evidence type="ECO:0000313" key="6">
    <source>
        <dbReference type="EMBL" id="SFU34474.1"/>
    </source>
</evidence>
<dbReference type="PANTHER" id="PTHR30126:SF40">
    <property type="entry name" value="HTH-TYPE TRANSCRIPTIONAL REGULATOR GLTR"/>
    <property type="match status" value="1"/>
</dbReference>
<evidence type="ECO:0000259" key="5">
    <source>
        <dbReference type="PROSITE" id="PS50931"/>
    </source>
</evidence>
<dbReference type="STRING" id="392015.SAMN05421543_101206"/>
<dbReference type="CDD" id="cd05466">
    <property type="entry name" value="PBP2_LTTR_substrate"/>
    <property type="match status" value="1"/>
</dbReference>
<dbReference type="OrthoDB" id="9803735at2"/>
<dbReference type="PROSITE" id="PS50931">
    <property type="entry name" value="HTH_LYSR"/>
    <property type="match status" value="1"/>
</dbReference>
<comment type="similarity">
    <text evidence="1">Belongs to the LysR transcriptional regulatory family.</text>
</comment>
<reference evidence="7" key="1">
    <citation type="submission" date="2016-10" db="EMBL/GenBank/DDBJ databases">
        <authorList>
            <person name="Varghese N."/>
        </authorList>
    </citation>
    <scope>NUCLEOTIDE SEQUENCE [LARGE SCALE GENOMIC DNA]</scope>
    <source>
        <strain evidence="7">DSM 17980</strain>
    </source>
</reference>
<name>A0A1I7FEA3_9BACL</name>
<protein>
    <submittedName>
        <fullName evidence="6">ModE molybdate transport repressor domain-containing protein</fullName>
    </submittedName>
</protein>
<dbReference type="EMBL" id="FPBV01000001">
    <property type="protein sequence ID" value="SFU34474.1"/>
    <property type="molecule type" value="Genomic_DNA"/>
</dbReference>
<dbReference type="InterPro" id="IPR036390">
    <property type="entry name" value="WH_DNA-bd_sf"/>
</dbReference>
<evidence type="ECO:0000256" key="2">
    <source>
        <dbReference type="ARBA" id="ARBA00023015"/>
    </source>
</evidence>
<dbReference type="Pfam" id="PF03466">
    <property type="entry name" value="LysR_substrate"/>
    <property type="match status" value="1"/>
</dbReference>
<accession>A0A1I7FEA3</accession>
<dbReference type="PANTHER" id="PTHR30126">
    <property type="entry name" value="HTH-TYPE TRANSCRIPTIONAL REGULATOR"/>
    <property type="match status" value="1"/>
</dbReference>
<dbReference type="InterPro" id="IPR036388">
    <property type="entry name" value="WH-like_DNA-bd_sf"/>
</dbReference>
<proteinExistence type="inferred from homology"/>
<keyword evidence="4" id="KW-0804">Transcription</keyword>
<dbReference type="SUPFAM" id="SSF53850">
    <property type="entry name" value="Periplasmic binding protein-like II"/>
    <property type="match status" value="1"/>
</dbReference>
<dbReference type="Gene3D" id="1.10.10.10">
    <property type="entry name" value="Winged helix-like DNA-binding domain superfamily/Winged helix DNA-binding domain"/>
    <property type="match status" value="1"/>
</dbReference>
<dbReference type="Pfam" id="PF00126">
    <property type="entry name" value="HTH_1"/>
    <property type="match status" value="1"/>
</dbReference>
<sequence length="295" mass="33321">MDTKDVTLFLTIARLGSISRTAEQLFMSQSTVTHHLQRLERALGYTLFHRTPGGVQLTAEGQRLVPLAERMAALERMMLHPDEEQTPVVRVLSGRAFVSVDVPACLSRVVRQMKVHLKVRMGLYDDMVDALLSQQVDFCFLGEPIYHPLVRQVEFLPDAIDLVVPADHYFTHEFPGVQAIAGEPYIAFGRSRAPFRQRVERLLAKAGVYPQVRMELDSIDGVKAMVSHGLGISLLPRRTLNDAAYKGYRAIPLPGDDWVRPTLLAYPAAHAERTLTHRFVEIVRQYYDELKQSSS</sequence>
<dbReference type="SUPFAM" id="SSF46785">
    <property type="entry name" value="Winged helix' DNA-binding domain"/>
    <property type="match status" value="1"/>
</dbReference>
<dbReference type="GO" id="GO:0003700">
    <property type="term" value="F:DNA-binding transcription factor activity"/>
    <property type="evidence" value="ECO:0007669"/>
    <property type="project" value="InterPro"/>
</dbReference>
<dbReference type="Gene3D" id="3.40.190.290">
    <property type="match status" value="1"/>
</dbReference>
<keyword evidence="2" id="KW-0805">Transcription regulation</keyword>
<dbReference type="RefSeq" id="WP_074948701.1">
    <property type="nucleotide sequence ID" value="NZ_FPBV01000001.1"/>
</dbReference>
<gene>
    <name evidence="6" type="ORF">SAMN05421543_101206</name>
</gene>
<evidence type="ECO:0000256" key="4">
    <source>
        <dbReference type="ARBA" id="ARBA00023163"/>
    </source>
</evidence>
<keyword evidence="7" id="KW-1185">Reference proteome</keyword>
<evidence type="ECO:0000256" key="3">
    <source>
        <dbReference type="ARBA" id="ARBA00023125"/>
    </source>
</evidence>
<feature type="domain" description="HTH lysR-type" evidence="5">
    <location>
        <begin position="1"/>
        <end position="58"/>
    </location>
</feature>
<organism evidence="6 7">
    <name type="scientific">Alicyclobacillus macrosporangiidus</name>
    <dbReference type="NCBI Taxonomy" id="392015"/>
    <lineage>
        <taxon>Bacteria</taxon>
        <taxon>Bacillati</taxon>
        <taxon>Bacillota</taxon>
        <taxon>Bacilli</taxon>
        <taxon>Bacillales</taxon>
        <taxon>Alicyclobacillaceae</taxon>
        <taxon>Alicyclobacillus</taxon>
    </lineage>
</organism>
<dbReference type="GO" id="GO:0000976">
    <property type="term" value="F:transcription cis-regulatory region binding"/>
    <property type="evidence" value="ECO:0007669"/>
    <property type="project" value="TreeGrafter"/>
</dbReference>
<keyword evidence="3" id="KW-0238">DNA-binding</keyword>
<dbReference type="PRINTS" id="PR00039">
    <property type="entry name" value="HTHLYSR"/>
</dbReference>
<evidence type="ECO:0000256" key="1">
    <source>
        <dbReference type="ARBA" id="ARBA00009437"/>
    </source>
</evidence>
<evidence type="ECO:0000313" key="7">
    <source>
        <dbReference type="Proteomes" id="UP000183508"/>
    </source>
</evidence>
<dbReference type="InterPro" id="IPR000847">
    <property type="entry name" value="LysR_HTH_N"/>
</dbReference>
<dbReference type="InterPro" id="IPR005119">
    <property type="entry name" value="LysR_subst-bd"/>
</dbReference>
<dbReference type="Proteomes" id="UP000183508">
    <property type="component" value="Unassembled WGS sequence"/>
</dbReference>
<dbReference type="AlphaFoldDB" id="A0A1I7FEA3"/>